<name>F6BLF9_THEXL</name>
<organism evidence="1 2">
    <name type="scientific">Thermoanaerobacterium xylanolyticum (strain ATCC 49914 / DSM 7097 / LX-11)</name>
    <dbReference type="NCBI Taxonomy" id="858215"/>
    <lineage>
        <taxon>Bacteria</taxon>
        <taxon>Bacillati</taxon>
        <taxon>Bacillota</taxon>
        <taxon>Clostridia</taxon>
        <taxon>Thermoanaerobacterales</taxon>
        <taxon>Thermoanaerobacteraceae</taxon>
        <taxon>Thermoanaerobacterium</taxon>
    </lineage>
</organism>
<dbReference type="STRING" id="858215.Thexy_0072"/>
<evidence type="ECO:0000313" key="2">
    <source>
        <dbReference type="Proteomes" id="UP000007239"/>
    </source>
</evidence>
<gene>
    <name evidence="1" type="ordered locus">Thexy_0072</name>
</gene>
<dbReference type="HOGENOM" id="CLU_187385_2_0_9"/>
<keyword evidence="2" id="KW-1185">Reference proteome</keyword>
<evidence type="ECO:0000313" key="1">
    <source>
        <dbReference type="EMBL" id="AEF16135.1"/>
    </source>
</evidence>
<sequence>MESMLKTKKCFICNHEKTDGIDVLGEFLCNDCQKIIAHISPDDAKYEYYRKKMIDIWRNYKKDFEYEDC</sequence>
<dbReference type="KEGG" id="txy:Thexy_0072"/>
<dbReference type="EMBL" id="CP002739">
    <property type="protein sequence ID" value="AEF16135.1"/>
    <property type="molecule type" value="Genomic_DNA"/>
</dbReference>
<dbReference type="AlphaFoldDB" id="F6BLF9"/>
<dbReference type="InterPro" id="IPR019700">
    <property type="entry name" value="Sigma-G_inhibitor_Gin"/>
</dbReference>
<dbReference type="Pfam" id="PF10764">
    <property type="entry name" value="Gin"/>
    <property type="match status" value="1"/>
</dbReference>
<protein>
    <submittedName>
        <fullName evidence="1">Sigma-G inhibitor, Gin</fullName>
    </submittedName>
</protein>
<proteinExistence type="predicted"/>
<dbReference type="RefSeq" id="WP_013786897.1">
    <property type="nucleotide sequence ID" value="NC_015555.1"/>
</dbReference>
<reference evidence="1" key="1">
    <citation type="submission" date="2011-05" db="EMBL/GenBank/DDBJ databases">
        <title>Complete sequence of Thermoanaerobacterium xylanolyticum LX-11.</title>
        <authorList>
            <consortium name="US DOE Joint Genome Institute"/>
            <person name="Lucas S."/>
            <person name="Han J."/>
            <person name="Lapidus A."/>
            <person name="Cheng J.-F."/>
            <person name="Goodwin L."/>
            <person name="Pitluck S."/>
            <person name="Peters L."/>
            <person name="Mikhailova N."/>
            <person name="Lu M."/>
            <person name="Han C."/>
            <person name="Tapia R."/>
            <person name="Land M."/>
            <person name="Hauser L."/>
            <person name="Kyrpides N."/>
            <person name="Ivanova N."/>
            <person name="Pagani I."/>
            <person name="Hemme C."/>
            <person name="Woyke T."/>
        </authorList>
    </citation>
    <scope>NUCLEOTIDE SEQUENCE</scope>
    <source>
        <strain evidence="1">LX-11</strain>
    </source>
</reference>
<dbReference type="Proteomes" id="UP000007239">
    <property type="component" value="Chromosome"/>
</dbReference>
<accession>F6BLF9</accession>